<keyword evidence="1" id="KW-0472">Membrane</keyword>
<evidence type="ECO:0000313" key="3">
    <source>
        <dbReference type="Proteomes" id="UP001415169"/>
    </source>
</evidence>
<comment type="caution">
    <text evidence="2">The sequence shown here is derived from an EMBL/GenBank/DDBJ whole genome shotgun (WGS) entry which is preliminary data.</text>
</comment>
<sequence length="53" mass="5496">MTRRTHAACLAAILLDAVALTCAQHLPVDAAALVAVLSVAVFELLAALGRKVR</sequence>
<accession>A0ABP7ZCP5</accession>
<reference evidence="2" key="2">
    <citation type="submission" date="2023-12" db="EMBL/GenBank/DDBJ databases">
        <authorList>
            <person name="Sun Q."/>
            <person name="Inoue M."/>
        </authorList>
    </citation>
    <scope>NUCLEOTIDE SEQUENCE</scope>
    <source>
        <strain evidence="2">JCM 17590</strain>
    </source>
</reference>
<protein>
    <submittedName>
        <fullName evidence="2">Uncharacterized protein</fullName>
    </submittedName>
</protein>
<name>A0ABP7ZCP5_9MICO</name>
<evidence type="ECO:0000256" key="1">
    <source>
        <dbReference type="SAM" id="Phobius"/>
    </source>
</evidence>
<evidence type="ECO:0000313" key="2">
    <source>
        <dbReference type="EMBL" id="GAA4153632.1"/>
    </source>
</evidence>
<organism evidence="2 3">
    <name type="scientific">Gryllotalpicola daejeonensis</name>
    <dbReference type="NCBI Taxonomy" id="993087"/>
    <lineage>
        <taxon>Bacteria</taxon>
        <taxon>Bacillati</taxon>
        <taxon>Actinomycetota</taxon>
        <taxon>Actinomycetes</taxon>
        <taxon>Micrococcales</taxon>
        <taxon>Microbacteriaceae</taxon>
        <taxon>Gryllotalpicola</taxon>
    </lineage>
</organism>
<proteinExistence type="predicted"/>
<dbReference type="EMBL" id="BAABBV010000001">
    <property type="protein sequence ID" value="GAA4153632.1"/>
    <property type="molecule type" value="Genomic_DNA"/>
</dbReference>
<feature type="transmembrane region" description="Helical" evidence="1">
    <location>
        <begin position="29"/>
        <end position="48"/>
    </location>
</feature>
<keyword evidence="3" id="KW-1185">Reference proteome</keyword>
<dbReference type="RefSeq" id="WP_344789712.1">
    <property type="nucleotide sequence ID" value="NZ_BAABBV010000001.1"/>
</dbReference>
<keyword evidence="1" id="KW-0812">Transmembrane</keyword>
<keyword evidence="1" id="KW-1133">Transmembrane helix</keyword>
<dbReference type="Proteomes" id="UP001415169">
    <property type="component" value="Unassembled WGS sequence"/>
</dbReference>
<reference evidence="2" key="1">
    <citation type="journal article" date="2014" name="Int. J. Syst. Evol. Microbiol.">
        <title>Complete genome of a new Firmicutes species belonging to the dominant human colonic microbiota ('Ruminococcus bicirculans') reveals two chromosomes and a selective capacity to utilize plant glucans.</title>
        <authorList>
            <consortium name="NISC Comparative Sequencing Program"/>
            <person name="Wegmann U."/>
            <person name="Louis P."/>
            <person name="Goesmann A."/>
            <person name="Henrissat B."/>
            <person name="Duncan S.H."/>
            <person name="Flint H.J."/>
        </authorList>
    </citation>
    <scope>NUCLEOTIDE SEQUENCE</scope>
    <source>
        <strain evidence="2">JCM 17590</strain>
    </source>
</reference>
<gene>
    <name evidence="2" type="ORF">GCM10022286_00270</name>
</gene>